<feature type="domain" description="Ethylene insensitive 3-like DNA-binding" evidence="6">
    <location>
        <begin position="196"/>
        <end position="296"/>
    </location>
</feature>
<comment type="similarity">
    <text evidence="2">Belongs to the EIN3 family.</text>
</comment>
<dbReference type="EMBL" id="RWGY01000007">
    <property type="protein sequence ID" value="TVU39988.1"/>
    <property type="molecule type" value="Genomic_DNA"/>
</dbReference>
<comment type="subcellular location">
    <subcellularLocation>
        <location evidence="1">Nucleus</location>
    </subcellularLocation>
</comment>
<feature type="non-terminal residue" evidence="7">
    <location>
        <position position="1"/>
    </location>
</feature>
<evidence type="ECO:0000313" key="7">
    <source>
        <dbReference type="EMBL" id="TVU39988.1"/>
    </source>
</evidence>
<feature type="compositionally biased region" description="Basic and acidic residues" evidence="5">
    <location>
        <begin position="41"/>
        <end position="54"/>
    </location>
</feature>
<name>A0A5J9VVQ2_9POAL</name>
<accession>A0A5J9VVQ2</accession>
<dbReference type="OrthoDB" id="683014at2759"/>
<dbReference type="Gene3D" id="1.10.3180.10">
    <property type="entry name" value="DNA-binding domain of EIN3-like"/>
    <property type="match status" value="1"/>
</dbReference>
<dbReference type="Gramene" id="TVU39988">
    <property type="protein sequence ID" value="TVU39988"/>
    <property type="gene ID" value="EJB05_13433"/>
</dbReference>
<dbReference type="GO" id="GO:0005634">
    <property type="term" value="C:nucleus"/>
    <property type="evidence" value="ECO:0007669"/>
    <property type="project" value="UniProtKB-SubCell"/>
</dbReference>
<reference evidence="7 8" key="1">
    <citation type="journal article" date="2019" name="Sci. Rep.">
        <title>A high-quality genome of Eragrostis curvula grass provides insights into Poaceae evolution and supports new strategies to enhance forage quality.</title>
        <authorList>
            <person name="Carballo J."/>
            <person name="Santos B.A.C.M."/>
            <person name="Zappacosta D."/>
            <person name="Garbus I."/>
            <person name="Selva J.P."/>
            <person name="Gallo C.A."/>
            <person name="Diaz A."/>
            <person name="Albertini E."/>
            <person name="Caccamo M."/>
            <person name="Echenique V."/>
        </authorList>
    </citation>
    <scope>NUCLEOTIDE SEQUENCE [LARGE SCALE GENOMIC DNA]</scope>
    <source>
        <strain evidence="8">cv. Victoria</strain>
        <tissue evidence="7">Leaf</tissue>
    </source>
</reference>
<dbReference type="InterPro" id="IPR047091">
    <property type="entry name" value="EIN3-like_DNA-bd"/>
</dbReference>
<proteinExistence type="inferred from homology"/>
<dbReference type="SUPFAM" id="SSF116768">
    <property type="entry name" value="DNA-binding domain of EIN3-like"/>
    <property type="match status" value="1"/>
</dbReference>
<keyword evidence="3" id="KW-0936">Ethylene signaling pathway</keyword>
<comment type="caution">
    <text evidence="7">The sequence shown here is derived from an EMBL/GenBank/DDBJ whole genome shotgun (WGS) entry which is preliminary data.</text>
</comment>
<protein>
    <recommendedName>
        <fullName evidence="6">Ethylene insensitive 3-like DNA-binding domain-containing protein</fullName>
    </recommendedName>
</protein>
<dbReference type="AlphaFoldDB" id="A0A5J9VVQ2"/>
<dbReference type="Pfam" id="PF04873">
    <property type="entry name" value="EIN3_DNA-bd"/>
    <property type="match status" value="1"/>
</dbReference>
<feature type="region of interest" description="Disordered" evidence="5">
    <location>
        <begin position="34"/>
        <end position="57"/>
    </location>
</feature>
<dbReference type="PANTHER" id="PTHR33305">
    <property type="entry name" value="ETHYLENE INSENSITIVE 3-LIKE 2 PROTEIN"/>
    <property type="match status" value="1"/>
</dbReference>
<evidence type="ECO:0000313" key="8">
    <source>
        <dbReference type="Proteomes" id="UP000324897"/>
    </source>
</evidence>
<evidence type="ECO:0000256" key="2">
    <source>
        <dbReference type="ARBA" id="ARBA00009416"/>
    </source>
</evidence>
<dbReference type="GO" id="GO:0003700">
    <property type="term" value="F:DNA-binding transcription factor activity"/>
    <property type="evidence" value="ECO:0007669"/>
    <property type="project" value="InterPro"/>
</dbReference>
<gene>
    <name evidence="7" type="ORF">EJB05_13433</name>
</gene>
<dbReference type="GO" id="GO:0009873">
    <property type="term" value="P:ethylene-activated signaling pathway"/>
    <property type="evidence" value="ECO:0007669"/>
    <property type="project" value="UniProtKB-KW"/>
</dbReference>
<organism evidence="7 8">
    <name type="scientific">Eragrostis curvula</name>
    <name type="common">weeping love grass</name>
    <dbReference type="NCBI Taxonomy" id="38414"/>
    <lineage>
        <taxon>Eukaryota</taxon>
        <taxon>Viridiplantae</taxon>
        <taxon>Streptophyta</taxon>
        <taxon>Embryophyta</taxon>
        <taxon>Tracheophyta</taxon>
        <taxon>Spermatophyta</taxon>
        <taxon>Magnoliopsida</taxon>
        <taxon>Liliopsida</taxon>
        <taxon>Poales</taxon>
        <taxon>Poaceae</taxon>
        <taxon>PACMAD clade</taxon>
        <taxon>Chloridoideae</taxon>
        <taxon>Eragrostideae</taxon>
        <taxon>Eragrostidinae</taxon>
        <taxon>Eragrostis</taxon>
    </lineage>
</organism>
<keyword evidence="8" id="KW-1185">Reference proteome</keyword>
<dbReference type="PANTHER" id="PTHR33305:SF55">
    <property type="entry name" value="OS07G0272500 PROTEIN"/>
    <property type="match status" value="1"/>
</dbReference>
<evidence type="ECO:0000259" key="6">
    <source>
        <dbReference type="Pfam" id="PF04873"/>
    </source>
</evidence>
<keyword evidence="4" id="KW-0539">Nucleus</keyword>
<evidence type="ECO:0000256" key="4">
    <source>
        <dbReference type="ARBA" id="ARBA00023242"/>
    </source>
</evidence>
<evidence type="ECO:0000256" key="1">
    <source>
        <dbReference type="ARBA" id="ARBA00004123"/>
    </source>
</evidence>
<evidence type="ECO:0000256" key="5">
    <source>
        <dbReference type="SAM" id="MobiDB-lite"/>
    </source>
</evidence>
<dbReference type="GO" id="GO:0003677">
    <property type="term" value="F:DNA binding"/>
    <property type="evidence" value="ECO:0007669"/>
    <property type="project" value="TreeGrafter"/>
</dbReference>
<dbReference type="InterPro" id="IPR023278">
    <property type="entry name" value="Ethylene_insens-like_DNA-bd"/>
</dbReference>
<dbReference type="Proteomes" id="UP000324897">
    <property type="component" value="Chromosome 4"/>
</dbReference>
<evidence type="ECO:0000256" key="3">
    <source>
        <dbReference type="ARBA" id="ARBA00022745"/>
    </source>
</evidence>
<sequence length="479" mass="50741">MSIPFYSQNKNLEKMFMQEAAMTSNLSILRASSSLNTTQQPEKRKIGDAWSDHAKRQRHSQSYGTAWLDSVPAPFTTPLPAVPSNAAAMAFPMVGVNGAAPRWTTAAALGASSRSAALPPPRMMAAANAPGAHVLRSLGAASAPQMAGVNNVAPLVTAHTAGELVPLPVNFYGYKSSAGGFPSMAAPAGGPPLAEALDSFLSTTLMRMLSALMPLCDPPLRNYERKIGAPPQWWPTASEPWWASEVAAHLLGMPIGPVPFVAGKLLNKANKVAVLVAIVKHLSPDFARITAATSNCLLFASEDALWNAALQNERANCMRRVQLQTVAAAYGHHQAGTFPYNVSITQPAANASQVVTAADYHGGFAPANGFQKKVANFPGNGGAQNGAMVATPTEPVLLPEQGGNLDATIFSGSDLGGQKLEDILKPFLPKQAERFGEGIRPSNAALAAKGEPEGRPWYKNEGRRHWFANMPFGSPHSYF</sequence>
<dbReference type="InterPro" id="IPR006957">
    <property type="entry name" value="EIN3"/>
</dbReference>